<dbReference type="KEGG" id="wei:EQG49_07520"/>
<keyword evidence="1" id="KW-0472">Membrane</keyword>
<keyword evidence="3" id="KW-1185">Reference proteome</keyword>
<evidence type="ECO:0000256" key="1">
    <source>
        <dbReference type="SAM" id="Phobius"/>
    </source>
</evidence>
<gene>
    <name evidence="2" type="ORF">EQG49_07520</name>
</gene>
<protein>
    <recommendedName>
        <fullName evidence="4">SHOCT domain-containing protein</fullName>
    </recommendedName>
</protein>
<proteinExistence type="predicted"/>
<name>A0A4P6YUC5_9LACO</name>
<keyword evidence="1" id="KW-0812">Transmembrane</keyword>
<reference evidence="3" key="1">
    <citation type="submission" date="2019-03" db="EMBL/GenBank/DDBJ databases">
        <title>Weissella sp. 26KH-42 Genome sequencing.</title>
        <authorList>
            <person name="Heo J."/>
            <person name="Kim S.-J."/>
            <person name="Kim J.-S."/>
            <person name="Hong S.-B."/>
            <person name="Kwon S.-W."/>
        </authorList>
    </citation>
    <scope>NUCLEOTIDE SEQUENCE [LARGE SCALE GENOMIC DNA]</scope>
    <source>
        <strain evidence="3">26KH-42</strain>
    </source>
</reference>
<evidence type="ECO:0000313" key="3">
    <source>
        <dbReference type="Proteomes" id="UP000292886"/>
    </source>
</evidence>
<accession>A0A4P6YUC5</accession>
<dbReference type="OrthoDB" id="5461404at2"/>
<evidence type="ECO:0000313" key="2">
    <source>
        <dbReference type="EMBL" id="QBO36316.1"/>
    </source>
</evidence>
<evidence type="ECO:0008006" key="4">
    <source>
        <dbReference type="Google" id="ProtNLM"/>
    </source>
</evidence>
<feature type="transmembrane region" description="Helical" evidence="1">
    <location>
        <begin position="20"/>
        <end position="38"/>
    </location>
</feature>
<keyword evidence="1" id="KW-1133">Transmembrane helix</keyword>
<dbReference type="RefSeq" id="WP_133363393.1">
    <property type="nucleotide sequence ID" value="NZ_CP037940.1"/>
</dbReference>
<sequence length="113" mass="12739">MGLIVGALATLGFANSGRPHWWMIPVVIVIWLVVVGLVHRHYAKKYFNGDMRTVLQNRHNAHRLGNYAVHSSKDAFAILDEEYARGNIDDATYKHRKAVLAGDTDEVPVEDKE</sequence>
<dbReference type="AlphaFoldDB" id="A0A4P6YUC5"/>
<organism evidence="2 3">
    <name type="scientific">Periweissella cryptocerci</name>
    <dbReference type="NCBI Taxonomy" id="2506420"/>
    <lineage>
        <taxon>Bacteria</taxon>
        <taxon>Bacillati</taxon>
        <taxon>Bacillota</taxon>
        <taxon>Bacilli</taxon>
        <taxon>Lactobacillales</taxon>
        <taxon>Lactobacillaceae</taxon>
        <taxon>Periweissella</taxon>
    </lineage>
</organism>
<dbReference type="Proteomes" id="UP000292886">
    <property type="component" value="Chromosome"/>
</dbReference>
<dbReference type="EMBL" id="CP037940">
    <property type="protein sequence ID" value="QBO36316.1"/>
    <property type="molecule type" value="Genomic_DNA"/>
</dbReference>